<feature type="transmembrane region" description="Helical" evidence="4">
    <location>
        <begin position="34"/>
        <end position="52"/>
    </location>
</feature>
<evidence type="ECO:0000256" key="3">
    <source>
        <dbReference type="ARBA" id="ARBA00023163"/>
    </source>
</evidence>
<keyword evidence="7" id="KW-1185">Reference proteome</keyword>
<keyword evidence="1" id="KW-0805">Transcription regulation</keyword>
<protein>
    <submittedName>
        <fullName evidence="6">Response regulator transcription factor</fullName>
    </submittedName>
</protein>
<keyword evidence="3" id="KW-0804">Transcription</keyword>
<dbReference type="Gene3D" id="1.10.10.10">
    <property type="entry name" value="Winged helix-like DNA-binding domain superfamily/Winged helix DNA-binding domain"/>
    <property type="match status" value="1"/>
</dbReference>
<dbReference type="RefSeq" id="WP_343890717.1">
    <property type="nucleotide sequence ID" value="NZ_BAAAEH010000035.1"/>
</dbReference>
<evidence type="ECO:0000259" key="5">
    <source>
        <dbReference type="PROSITE" id="PS50043"/>
    </source>
</evidence>
<dbReference type="CDD" id="cd06170">
    <property type="entry name" value="LuxR_C_like"/>
    <property type="match status" value="1"/>
</dbReference>
<dbReference type="InterPro" id="IPR000792">
    <property type="entry name" value="Tscrpt_reg_LuxR_C"/>
</dbReference>
<organism evidence="6 7">
    <name type="scientific">Sphingomonas oligophenolica</name>
    <dbReference type="NCBI Taxonomy" id="301154"/>
    <lineage>
        <taxon>Bacteria</taxon>
        <taxon>Pseudomonadati</taxon>
        <taxon>Pseudomonadota</taxon>
        <taxon>Alphaproteobacteria</taxon>
        <taxon>Sphingomonadales</taxon>
        <taxon>Sphingomonadaceae</taxon>
        <taxon>Sphingomonas</taxon>
    </lineage>
</organism>
<evidence type="ECO:0000256" key="1">
    <source>
        <dbReference type="ARBA" id="ARBA00023015"/>
    </source>
</evidence>
<keyword evidence="4" id="KW-1133">Transmembrane helix</keyword>
<dbReference type="EMBL" id="JBDIME010000002">
    <property type="protein sequence ID" value="MEN2788701.1"/>
    <property type="molecule type" value="Genomic_DNA"/>
</dbReference>
<dbReference type="InterPro" id="IPR036388">
    <property type="entry name" value="WH-like_DNA-bd_sf"/>
</dbReference>
<dbReference type="PROSITE" id="PS50043">
    <property type="entry name" value="HTH_LUXR_2"/>
    <property type="match status" value="1"/>
</dbReference>
<dbReference type="SUPFAM" id="SSF46894">
    <property type="entry name" value="C-terminal effector domain of the bipartite response regulators"/>
    <property type="match status" value="1"/>
</dbReference>
<gene>
    <name evidence="6" type="ORF">ABC974_03615</name>
</gene>
<keyword evidence="2" id="KW-0238">DNA-binding</keyword>
<evidence type="ECO:0000256" key="4">
    <source>
        <dbReference type="SAM" id="Phobius"/>
    </source>
</evidence>
<evidence type="ECO:0000313" key="7">
    <source>
        <dbReference type="Proteomes" id="UP001419910"/>
    </source>
</evidence>
<reference evidence="6 7" key="1">
    <citation type="submission" date="2024-05" db="EMBL/GenBank/DDBJ databases">
        <authorList>
            <person name="Liu Q."/>
            <person name="Xin Y.-H."/>
        </authorList>
    </citation>
    <scope>NUCLEOTIDE SEQUENCE [LARGE SCALE GENOMIC DNA]</scope>
    <source>
        <strain evidence="6 7">CGMCC 1.10181</strain>
    </source>
</reference>
<dbReference type="PANTHER" id="PTHR44688">
    <property type="entry name" value="DNA-BINDING TRANSCRIPTIONAL ACTIVATOR DEVR_DOSR"/>
    <property type="match status" value="1"/>
</dbReference>
<dbReference type="Pfam" id="PF00196">
    <property type="entry name" value="GerE"/>
    <property type="match status" value="1"/>
</dbReference>
<evidence type="ECO:0000256" key="2">
    <source>
        <dbReference type="ARBA" id="ARBA00023125"/>
    </source>
</evidence>
<dbReference type="PRINTS" id="PR00038">
    <property type="entry name" value="HTHLUXR"/>
</dbReference>
<comment type="caution">
    <text evidence="6">The sequence shown here is derived from an EMBL/GenBank/DDBJ whole genome shotgun (WGS) entry which is preliminary data.</text>
</comment>
<keyword evidence="4" id="KW-0812">Transmembrane</keyword>
<accession>A0ABU9XYR9</accession>
<proteinExistence type="predicted"/>
<dbReference type="SMART" id="SM00421">
    <property type="entry name" value="HTH_LUXR"/>
    <property type="match status" value="1"/>
</dbReference>
<name>A0ABU9XYR9_9SPHN</name>
<sequence>MTKTVILYALALALAATALEWLQYSYAIRVFSTDIYIALLALGFISLGLWAGTKLTPRPAGSTFQRNEAAIRSLGLTARECEILALLASGQSNKEMARALGISPNTVKTHVARVYEKLEVQRRIQAIEKARWLALIE</sequence>
<evidence type="ECO:0000313" key="6">
    <source>
        <dbReference type="EMBL" id="MEN2788701.1"/>
    </source>
</evidence>
<keyword evidence="4" id="KW-0472">Membrane</keyword>
<feature type="domain" description="HTH luxR-type" evidence="5">
    <location>
        <begin position="69"/>
        <end position="134"/>
    </location>
</feature>
<dbReference type="InterPro" id="IPR016032">
    <property type="entry name" value="Sig_transdc_resp-reg_C-effctor"/>
</dbReference>
<dbReference type="Proteomes" id="UP001419910">
    <property type="component" value="Unassembled WGS sequence"/>
</dbReference>
<dbReference type="PANTHER" id="PTHR44688:SF16">
    <property type="entry name" value="DNA-BINDING TRANSCRIPTIONAL ACTIVATOR DEVR_DOSR"/>
    <property type="match status" value="1"/>
</dbReference>